<dbReference type="SMART" id="SM00671">
    <property type="entry name" value="SEL1"/>
    <property type="match status" value="4"/>
</dbReference>
<reference evidence="1 2" key="1">
    <citation type="submission" date="2019-07" db="EMBL/GenBank/DDBJ databases">
        <title>Lentzea xizangensis sp. nov., isolated from Qinghai-Tibetan Plateau Soils.</title>
        <authorList>
            <person name="Huang J."/>
        </authorList>
    </citation>
    <scope>NUCLEOTIDE SEQUENCE [LARGE SCALE GENOMIC DNA]</scope>
    <source>
        <strain evidence="1 2">FXJ1.1311</strain>
    </source>
</reference>
<dbReference type="PANTHER" id="PTHR11102">
    <property type="entry name" value="SEL-1-LIKE PROTEIN"/>
    <property type="match status" value="1"/>
</dbReference>
<accession>A0A563ENC7</accession>
<dbReference type="InterPro" id="IPR050767">
    <property type="entry name" value="Sel1_AlgK"/>
</dbReference>
<sequence length="300" mass="31352">MSATSYTTLAGLVKDPASSGADLYAAAIGLRDSFVRSEHLIGLLPPDAPEVLVAGLRRAGDAGVVDAWLELGRLLTKGAAPWAPYPERDVDAAIEAYQAADRAGSAAGALGWIRAAYFARSTSHATAAATRLAELLAARPDDPDLLLLTGYLTHQGYGHPADPAAAVHHHLAAAEHGSGDAAFELSVLYGSGSGVPADQEESHRWTFRAAELDSARGMANLGGMYATGRGVEQDPAAAVRWYAKAAYRGHAKSAYTAGVMYLVGDGGLPVDEDEAESFFARAEELGFNVDDNLEAMGLSR</sequence>
<dbReference type="RefSeq" id="WP_146356278.1">
    <property type="nucleotide sequence ID" value="NZ_VOBR01000020.1"/>
</dbReference>
<dbReference type="EMBL" id="VOBR01000020">
    <property type="protein sequence ID" value="TWP48500.1"/>
    <property type="molecule type" value="Genomic_DNA"/>
</dbReference>
<dbReference type="AlphaFoldDB" id="A0A563ENC7"/>
<proteinExistence type="predicted"/>
<comment type="caution">
    <text evidence="1">The sequence shown here is derived from an EMBL/GenBank/DDBJ whole genome shotgun (WGS) entry which is preliminary data.</text>
</comment>
<dbReference type="SUPFAM" id="SSF81901">
    <property type="entry name" value="HCP-like"/>
    <property type="match status" value="1"/>
</dbReference>
<dbReference type="PANTHER" id="PTHR11102:SF160">
    <property type="entry name" value="ERAD-ASSOCIATED E3 UBIQUITIN-PROTEIN LIGASE COMPONENT HRD3"/>
    <property type="match status" value="1"/>
</dbReference>
<gene>
    <name evidence="1" type="ORF">FKR81_28350</name>
</gene>
<dbReference type="InterPro" id="IPR011990">
    <property type="entry name" value="TPR-like_helical_dom_sf"/>
</dbReference>
<dbReference type="Proteomes" id="UP000316639">
    <property type="component" value="Unassembled WGS sequence"/>
</dbReference>
<protein>
    <submittedName>
        <fullName evidence="1">Sel1 repeat family protein</fullName>
    </submittedName>
</protein>
<dbReference type="Pfam" id="PF08238">
    <property type="entry name" value="Sel1"/>
    <property type="match status" value="4"/>
</dbReference>
<dbReference type="OrthoDB" id="2086631at2"/>
<dbReference type="InterPro" id="IPR006597">
    <property type="entry name" value="Sel1-like"/>
</dbReference>
<evidence type="ECO:0000313" key="2">
    <source>
        <dbReference type="Proteomes" id="UP000316639"/>
    </source>
</evidence>
<organism evidence="1 2">
    <name type="scientific">Lentzea tibetensis</name>
    <dbReference type="NCBI Taxonomy" id="2591470"/>
    <lineage>
        <taxon>Bacteria</taxon>
        <taxon>Bacillati</taxon>
        <taxon>Actinomycetota</taxon>
        <taxon>Actinomycetes</taxon>
        <taxon>Pseudonocardiales</taxon>
        <taxon>Pseudonocardiaceae</taxon>
        <taxon>Lentzea</taxon>
    </lineage>
</organism>
<name>A0A563ENC7_9PSEU</name>
<dbReference type="Gene3D" id="1.25.40.10">
    <property type="entry name" value="Tetratricopeptide repeat domain"/>
    <property type="match status" value="1"/>
</dbReference>
<keyword evidence="2" id="KW-1185">Reference proteome</keyword>
<evidence type="ECO:0000313" key="1">
    <source>
        <dbReference type="EMBL" id="TWP48500.1"/>
    </source>
</evidence>